<organism evidence="2 3">
    <name type="scientific">Candidatus Campbellbacteria bacterium CG22_combo_CG10-13_8_21_14_all_43_18</name>
    <dbReference type="NCBI Taxonomy" id="1974530"/>
    <lineage>
        <taxon>Bacteria</taxon>
        <taxon>Candidatus Campbelliibacteriota</taxon>
    </lineage>
</organism>
<evidence type="ECO:0000256" key="1">
    <source>
        <dbReference type="SAM" id="Phobius"/>
    </source>
</evidence>
<name>A0A2H0DVN0_9BACT</name>
<feature type="transmembrane region" description="Helical" evidence="1">
    <location>
        <begin position="117"/>
        <end position="139"/>
    </location>
</feature>
<keyword evidence="1" id="KW-1133">Transmembrane helix</keyword>
<keyword evidence="1" id="KW-0812">Transmembrane</keyword>
<accession>A0A2H0DVN0</accession>
<sequence length="222" mass="26561">MKILWFSWKDITHPEAGGAEFLGDKISSELVKDGHEVIHIVSGYKHCKKQEKNNGYTIIRVGNKFTVYWEAFRYYQTNLKGWADRIIEEINTIPFMTQWYTKEKRVLLIYQLCREIWFYQLWFPLSLIGYLMEPMYLWLLRKNYVLTESNSTKIDLIRYGFLSKKISIFPIFTDMVPIKSLKDKKTYDRFTILSFGAIRSMKRTLHQVQAFELAKKEIPELQ</sequence>
<feature type="non-terminal residue" evidence="2">
    <location>
        <position position="222"/>
    </location>
</feature>
<dbReference type="EMBL" id="PCTS01000044">
    <property type="protein sequence ID" value="PIP86245.1"/>
    <property type="molecule type" value="Genomic_DNA"/>
</dbReference>
<evidence type="ECO:0008006" key="4">
    <source>
        <dbReference type="Google" id="ProtNLM"/>
    </source>
</evidence>
<evidence type="ECO:0000313" key="3">
    <source>
        <dbReference type="Proteomes" id="UP000231276"/>
    </source>
</evidence>
<dbReference type="Proteomes" id="UP000231276">
    <property type="component" value="Unassembled WGS sequence"/>
</dbReference>
<evidence type="ECO:0000313" key="2">
    <source>
        <dbReference type="EMBL" id="PIP86245.1"/>
    </source>
</evidence>
<comment type="caution">
    <text evidence="2">The sequence shown here is derived from an EMBL/GenBank/DDBJ whole genome shotgun (WGS) entry which is preliminary data.</text>
</comment>
<gene>
    <name evidence="2" type="ORF">COW82_03105</name>
</gene>
<dbReference type="Gene3D" id="3.40.50.2000">
    <property type="entry name" value="Glycogen Phosphorylase B"/>
    <property type="match status" value="2"/>
</dbReference>
<dbReference type="SUPFAM" id="SSF53756">
    <property type="entry name" value="UDP-Glycosyltransferase/glycogen phosphorylase"/>
    <property type="match status" value="1"/>
</dbReference>
<keyword evidence="1" id="KW-0472">Membrane</keyword>
<dbReference type="AlphaFoldDB" id="A0A2H0DVN0"/>
<reference evidence="2 3" key="1">
    <citation type="submission" date="2017-09" db="EMBL/GenBank/DDBJ databases">
        <title>Depth-based differentiation of microbial function through sediment-hosted aquifers and enrichment of novel symbionts in the deep terrestrial subsurface.</title>
        <authorList>
            <person name="Probst A.J."/>
            <person name="Ladd B."/>
            <person name="Jarett J.K."/>
            <person name="Geller-Mcgrath D.E."/>
            <person name="Sieber C.M."/>
            <person name="Emerson J.B."/>
            <person name="Anantharaman K."/>
            <person name="Thomas B.C."/>
            <person name="Malmstrom R."/>
            <person name="Stieglmeier M."/>
            <person name="Klingl A."/>
            <person name="Woyke T."/>
            <person name="Ryan C.M."/>
            <person name="Banfield J.F."/>
        </authorList>
    </citation>
    <scope>NUCLEOTIDE SEQUENCE [LARGE SCALE GENOMIC DNA]</scope>
    <source>
        <strain evidence="2">CG22_combo_CG10-13_8_21_14_all_43_18</strain>
    </source>
</reference>
<proteinExistence type="predicted"/>
<protein>
    <recommendedName>
        <fullName evidence="4">Glycosyltransferase subfamily 4-like N-terminal domain-containing protein</fullName>
    </recommendedName>
</protein>